<gene>
    <name evidence="4" type="ORF">H8S01_00250</name>
</gene>
<dbReference type="Proteomes" id="UP000628463">
    <property type="component" value="Unassembled WGS sequence"/>
</dbReference>
<keyword evidence="5" id="KW-1185">Reference proteome</keyword>
<dbReference type="InterPro" id="IPR001173">
    <property type="entry name" value="Glyco_trans_2-like"/>
</dbReference>
<dbReference type="Gene3D" id="3.90.550.10">
    <property type="entry name" value="Spore Coat Polysaccharide Biosynthesis Protein SpsA, Chain A"/>
    <property type="match status" value="1"/>
</dbReference>
<comment type="caution">
    <text evidence="4">The sequence shown here is derived from an EMBL/GenBank/DDBJ whole genome shotgun (WGS) entry which is preliminary data.</text>
</comment>
<accession>A0ABR7FW34</accession>
<organism evidence="4 5">
    <name type="scientific">Lachnospira hominis</name>
    <name type="common">ex Liu et al. 2021</name>
    <dbReference type="NCBI Taxonomy" id="2763051"/>
    <lineage>
        <taxon>Bacteria</taxon>
        <taxon>Bacillati</taxon>
        <taxon>Bacillota</taxon>
        <taxon>Clostridia</taxon>
        <taxon>Lachnospirales</taxon>
        <taxon>Lachnospiraceae</taxon>
        <taxon>Lachnospira</taxon>
    </lineage>
</organism>
<protein>
    <submittedName>
        <fullName evidence="4">Glycosyltransferase family 2 protein</fullName>
    </submittedName>
</protein>
<evidence type="ECO:0000256" key="2">
    <source>
        <dbReference type="ARBA" id="ARBA00022679"/>
    </source>
</evidence>
<dbReference type="Pfam" id="PF00535">
    <property type="entry name" value="Glycos_transf_2"/>
    <property type="match status" value="1"/>
</dbReference>
<dbReference type="CDD" id="cd00761">
    <property type="entry name" value="Glyco_tranf_GTA_type"/>
    <property type="match status" value="1"/>
</dbReference>
<evidence type="ECO:0000256" key="1">
    <source>
        <dbReference type="ARBA" id="ARBA00022676"/>
    </source>
</evidence>
<feature type="domain" description="Glycosyltransferase 2-like" evidence="3">
    <location>
        <begin position="7"/>
        <end position="171"/>
    </location>
</feature>
<keyword evidence="2" id="KW-0808">Transferase</keyword>
<keyword evidence="1" id="KW-0328">Glycosyltransferase</keyword>
<evidence type="ECO:0000313" key="4">
    <source>
        <dbReference type="EMBL" id="MBC5679399.1"/>
    </source>
</evidence>
<dbReference type="PANTHER" id="PTHR22916">
    <property type="entry name" value="GLYCOSYLTRANSFERASE"/>
    <property type="match status" value="1"/>
</dbReference>
<evidence type="ECO:0000313" key="5">
    <source>
        <dbReference type="Proteomes" id="UP000628463"/>
    </source>
</evidence>
<dbReference type="PANTHER" id="PTHR22916:SF51">
    <property type="entry name" value="GLYCOSYLTRANSFERASE EPSH-RELATED"/>
    <property type="match status" value="1"/>
</dbReference>
<sequence>MNKELISIVVPVYNVEKYLDKCVKSIINQTYDNLQIILVDDGSKDNSGKLCDLWGQRDRRILTKHKDNGGLSDARNYGVKFAEGKYVMFVDSDDIISEYIVEYLMKLIYETNSDISICDPLHCYPEENIVFEEEKFHKVFSADEAVKEMLYQKSFLVSACAKIYRKEYFDNIKFPVGMLFEDSATIYKIFECADRIVYGDAKLYGYMHRENSITTKKFSKADCDILYICDEIVAYMDRKKDHDLIAASLAYQMSAAFRIYLNAPRNNQFNDEIKKSEDIIKTNSYKVLLDKNVRRKAKIAIIMFACSKKMMIKVYKHVDRWK</sequence>
<dbReference type="RefSeq" id="WP_186835786.1">
    <property type="nucleotide sequence ID" value="NZ_JACOPD010000001.1"/>
</dbReference>
<dbReference type="InterPro" id="IPR029044">
    <property type="entry name" value="Nucleotide-diphossugar_trans"/>
</dbReference>
<dbReference type="SUPFAM" id="SSF53448">
    <property type="entry name" value="Nucleotide-diphospho-sugar transferases"/>
    <property type="match status" value="1"/>
</dbReference>
<name>A0ABR7FW34_9FIRM</name>
<evidence type="ECO:0000259" key="3">
    <source>
        <dbReference type="Pfam" id="PF00535"/>
    </source>
</evidence>
<dbReference type="EMBL" id="JACOPD010000001">
    <property type="protein sequence ID" value="MBC5679399.1"/>
    <property type="molecule type" value="Genomic_DNA"/>
</dbReference>
<proteinExistence type="predicted"/>
<reference evidence="4 5" key="1">
    <citation type="submission" date="2020-08" db="EMBL/GenBank/DDBJ databases">
        <title>Genome public.</title>
        <authorList>
            <person name="Liu C."/>
            <person name="Sun Q."/>
        </authorList>
    </citation>
    <scope>NUCLEOTIDE SEQUENCE [LARGE SCALE GENOMIC DNA]</scope>
    <source>
        <strain evidence="4 5">NSJ-43</strain>
    </source>
</reference>